<protein>
    <submittedName>
        <fullName evidence="3">SDR family oxidoreductase</fullName>
    </submittedName>
</protein>
<gene>
    <name evidence="3" type="ORF">F8568_011235</name>
</gene>
<evidence type="ECO:0000313" key="4">
    <source>
        <dbReference type="Proteomes" id="UP000462055"/>
    </source>
</evidence>
<dbReference type="Pfam" id="PF13561">
    <property type="entry name" value="adh_short_C2"/>
    <property type="match status" value="1"/>
</dbReference>
<dbReference type="Gene3D" id="3.40.50.720">
    <property type="entry name" value="NAD(P)-binding Rossmann-like Domain"/>
    <property type="match status" value="1"/>
</dbReference>
<dbReference type="PANTHER" id="PTHR24321">
    <property type="entry name" value="DEHYDROGENASES, SHORT CHAIN"/>
    <property type="match status" value="1"/>
</dbReference>
<dbReference type="FunFam" id="3.40.50.720:FF:000084">
    <property type="entry name" value="Short-chain dehydrogenase reductase"/>
    <property type="match status" value="1"/>
</dbReference>
<dbReference type="SUPFAM" id="SSF51735">
    <property type="entry name" value="NAD(P)-binding Rossmann-fold domains"/>
    <property type="match status" value="1"/>
</dbReference>
<name>A0A6I4MAA5_9ACTN</name>
<sequence>MAEGLARAGADVCVWGRDRDKNRAAVERLTAHGHRATADTIDIGDEDAVVSGFGRLIEEYGRLDACFANAALANAMTNPRFLDSTLQQWRHLMRVDLEGAYLTTREAARHMVDLGNGGSIVVTSSIAALFGAPREEAYSAAKGALLSLSRSLAVEFGRYGIRANAVLPGWTRSPVFDGWLENPAVGEKVMARIPLRRWGTPDDWAGVAIYLASPASSFHTGDCLRIDGGYGIF</sequence>
<dbReference type="Proteomes" id="UP000462055">
    <property type="component" value="Unassembled WGS sequence"/>
</dbReference>
<dbReference type="PROSITE" id="PS00061">
    <property type="entry name" value="ADH_SHORT"/>
    <property type="match status" value="1"/>
</dbReference>
<dbReference type="InterPro" id="IPR002347">
    <property type="entry name" value="SDR_fam"/>
</dbReference>
<keyword evidence="2" id="KW-0560">Oxidoreductase</keyword>
<dbReference type="AlphaFoldDB" id="A0A6I4MAA5"/>
<dbReference type="PRINTS" id="PR00080">
    <property type="entry name" value="SDRFAMILY"/>
</dbReference>
<comment type="caution">
    <text evidence="3">The sequence shown here is derived from an EMBL/GenBank/DDBJ whole genome shotgun (WGS) entry which is preliminary data.</text>
</comment>
<evidence type="ECO:0000256" key="2">
    <source>
        <dbReference type="ARBA" id="ARBA00023002"/>
    </source>
</evidence>
<organism evidence="3 4">
    <name type="scientific">Actinomadura physcomitrii</name>
    <dbReference type="NCBI Taxonomy" id="2650748"/>
    <lineage>
        <taxon>Bacteria</taxon>
        <taxon>Bacillati</taxon>
        <taxon>Actinomycetota</taxon>
        <taxon>Actinomycetes</taxon>
        <taxon>Streptosporangiales</taxon>
        <taxon>Thermomonosporaceae</taxon>
        <taxon>Actinomadura</taxon>
    </lineage>
</organism>
<reference evidence="3" key="1">
    <citation type="submission" date="2019-12" db="EMBL/GenBank/DDBJ databases">
        <title>Actinomadura physcomitrii sp. nov., a novel actinomycete isolated from moss [Physcomitrium sphaericum (Ludw) Fuernr].</title>
        <authorList>
            <person name="Zhuang X."/>
        </authorList>
    </citation>
    <scope>NUCLEOTIDE SEQUENCE [LARGE SCALE GENOMIC DNA]</scope>
    <source>
        <strain evidence="3">LD22</strain>
    </source>
</reference>
<evidence type="ECO:0000256" key="1">
    <source>
        <dbReference type="ARBA" id="ARBA00006484"/>
    </source>
</evidence>
<proteinExistence type="inferred from homology"/>
<evidence type="ECO:0000313" key="3">
    <source>
        <dbReference type="EMBL" id="MWA00947.1"/>
    </source>
</evidence>
<comment type="similarity">
    <text evidence="1">Belongs to the short-chain dehydrogenases/reductases (SDR) family.</text>
</comment>
<dbReference type="CDD" id="cd05233">
    <property type="entry name" value="SDR_c"/>
    <property type="match status" value="1"/>
</dbReference>
<dbReference type="PRINTS" id="PR00081">
    <property type="entry name" value="GDHRDH"/>
</dbReference>
<accession>A0A6I4MAA5</accession>
<dbReference type="GO" id="GO:0016491">
    <property type="term" value="F:oxidoreductase activity"/>
    <property type="evidence" value="ECO:0007669"/>
    <property type="project" value="UniProtKB-KW"/>
</dbReference>
<dbReference type="PANTHER" id="PTHR24321:SF8">
    <property type="entry name" value="ESTRADIOL 17-BETA-DEHYDROGENASE 8-RELATED"/>
    <property type="match status" value="1"/>
</dbReference>
<keyword evidence="4" id="KW-1185">Reference proteome</keyword>
<dbReference type="InterPro" id="IPR020904">
    <property type="entry name" value="Sc_DH/Rdtase_CS"/>
</dbReference>
<dbReference type="InterPro" id="IPR036291">
    <property type="entry name" value="NAD(P)-bd_dom_sf"/>
</dbReference>
<dbReference type="EMBL" id="WBMS02000007">
    <property type="protein sequence ID" value="MWA00947.1"/>
    <property type="molecule type" value="Genomic_DNA"/>
</dbReference>